<evidence type="ECO:0000256" key="5">
    <source>
        <dbReference type="ARBA" id="ARBA00023163"/>
    </source>
</evidence>
<dbReference type="Gene3D" id="1.10.10.60">
    <property type="entry name" value="Homeodomain-like"/>
    <property type="match status" value="2"/>
</dbReference>
<feature type="domain" description="Myb-like" evidence="8">
    <location>
        <begin position="80"/>
        <end position="130"/>
    </location>
</feature>
<dbReference type="AlphaFoldDB" id="A0A515HGA1"/>
<dbReference type="SUPFAM" id="SSF46689">
    <property type="entry name" value="Homeodomain-like"/>
    <property type="match status" value="1"/>
</dbReference>
<sequence>MRPPTVVKKERASTTAVASGGAAAAPQQLLKKGPWTAAEDAILKEYVRKHGEGNWNALQKKSGLQRCGKSCRLRWVNHFRPNLKKESFSPEEETLIIRLHAQFGNKWAHMAKHLRGRTDNEIKNYWNTRVKQRKRAGLPLYPPEIQQHISSRCHGQVQNAPWTANSPPTLKPLQPTNSSFTSAMPLLSENPYGSILQDPSRGKNISFQFPFLTSPVQNWPENFDLGPPPLSVKEELPSSQFSSNYGDEQMPHCNSGLLNDLLPESHGEEKLLSSTCLAIDLLGKLGYWDCPLGIKVIEEMLETDGRALIDMILTEMAMATPKTFVPDLYNNCSSSGSSGEFSNCPSSVTTDEEIELDMPQLEWSYVHGTGGF</sequence>
<accession>A0A515HGA1</accession>
<keyword evidence="6" id="KW-0539">Nucleus</keyword>
<keyword evidence="5" id="KW-0804">Transcription</keyword>
<feature type="region of interest" description="Disordered" evidence="7">
    <location>
        <begin position="1"/>
        <end position="20"/>
    </location>
</feature>
<evidence type="ECO:0000313" key="10">
    <source>
        <dbReference type="EMBL" id="QDL88446.1"/>
    </source>
</evidence>
<dbReference type="InterPro" id="IPR001005">
    <property type="entry name" value="SANT/Myb"/>
</dbReference>
<comment type="subcellular location">
    <subcellularLocation>
        <location evidence="1">Nucleus</location>
    </subcellularLocation>
</comment>
<evidence type="ECO:0000259" key="9">
    <source>
        <dbReference type="PROSITE" id="PS51294"/>
    </source>
</evidence>
<dbReference type="InterPro" id="IPR009057">
    <property type="entry name" value="Homeodomain-like_sf"/>
</dbReference>
<dbReference type="Pfam" id="PF00249">
    <property type="entry name" value="Myb_DNA-binding"/>
    <property type="match status" value="2"/>
</dbReference>
<evidence type="ECO:0000256" key="1">
    <source>
        <dbReference type="ARBA" id="ARBA00004123"/>
    </source>
</evidence>
<keyword evidence="3" id="KW-0805">Transcription regulation</keyword>
<feature type="domain" description="Myb-like" evidence="8">
    <location>
        <begin position="27"/>
        <end position="79"/>
    </location>
</feature>
<feature type="domain" description="HTH myb-type" evidence="9">
    <location>
        <begin position="80"/>
        <end position="134"/>
    </location>
</feature>
<dbReference type="PANTHER" id="PTHR47995">
    <property type="entry name" value="TRANSCRIPTION FACTOR MYB33-RELATED"/>
    <property type="match status" value="1"/>
</dbReference>
<name>A0A515HGA1_CYMEN</name>
<keyword evidence="4" id="KW-0238">DNA-binding</keyword>
<dbReference type="InterPro" id="IPR017930">
    <property type="entry name" value="Myb_dom"/>
</dbReference>
<feature type="domain" description="HTH myb-type" evidence="9">
    <location>
        <begin position="30"/>
        <end position="79"/>
    </location>
</feature>
<reference evidence="10" key="1">
    <citation type="journal article" date="2015" name="PLoS ONE">
        <title>Digital Gene Expression Analysis Based on De Novo Transcriptome Assembly Reveals New Genes Associated with Floral Organ Differentiation of the Orchid Plant Cymbidium ensifolium.</title>
        <authorList>
            <person name="Yang F."/>
            <person name="Zhu G."/>
        </authorList>
    </citation>
    <scope>NUCLEOTIDE SEQUENCE</scope>
</reference>
<dbReference type="GO" id="GO:0003677">
    <property type="term" value="F:DNA binding"/>
    <property type="evidence" value="ECO:0007669"/>
    <property type="project" value="UniProtKB-KW"/>
</dbReference>
<evidence type="ECO:0000256" key="6">
    <source>
        <dbReference type="ARBA" id="ARBA00023242"/>
    </source>
</evidence>
<dbReference type="PROSITE" id="PS51294">
    <property type="entry name" value="HTH_MYB"/>
    <property type="match status" value="2"/>
</dbReference>
<proteinExistence type="evidence at transcript level"/>
<protein>
    <submittedName>
        <fullName evidence="10">Transcription factor MYB120-like isoform X1</fullName>
    </submittedName>
</protein>
<evidence type="ECO:0000259" key="8">
    <source>
        <dbReference type="PROSITE" id="PS50090"/>
    </source>
</evidence>
<dbReference type="SMART" id="SM00717">
    <property type="entry name" value="SANT"/>
    <property type="match status" value="2"/>
</dbReference>
<dbReference type="GO" id="GO:0005634">
    <property type="term" value="C:nucleus"/>
    <property type="evidence" value="ECO:0007669"/>
    <property type="project" value="UniProtKB-SubCell"/>
</dbReference>
<dbReference type="FunFam" id="1.10.10.60:FF:000001">
    <property type="entry name" value="MYB-related transcription factor"/>
    <property type="match status" value="1"/>
</dbReference>
<dbReference type="PANTHER" id="PTHR47995:SF18">
    <property type="entry name" value="TRANSCRIPTION FACTOR MYB65"/>
    <property type="match status" value="1"/>
</dbReference>
<evidence type="ECO:0000256" key="7">
    <source>
        <dbReference type="SAM" id="MobiDB-lite"/>
    </source>
</evidence>
<organism evidence="10">
    <name type="scientific">Cymbidium ensifolium</name>
    <name type="common">Orchid</name>
    <name type="synonym">Epidendrum ensifolium</name>
    <dbReference type="NCBI Taxonomy" id="78740"/>
    <lineage>
        <taxon>Eukaryota</taxon>
        <taxon>Viridiplantae</taxon>
        <taxon>Streptophyta</taxon>
        <taxon>Embryophyta</taxon>
        <taxon>Tracheophyta</taxon>
        <taxon>Spermatophyta</taxon>
        <taxon>Magnoliopsida</taxon>
        <taxon>Liliopsida</taxon>
        <taxon>Asparagales</taxon>
        <taxon>Orchidaceae</taxon>
        <taxon>Epidendroideae</taxon>
        <taxon>Cymbidieae</taxon>
        <taxon>Cymbidiinae</taxon>
        <taxon>Cymbidium</taxon>
    </lineage>
</organism>
<dbReference type="EMBL" id="MK282462">
    <property type="protein sequence ID" value="QDL88446.1"/>
    <property type="molecule type" value="mRNA"/>
</dbReference>
<dbReference type="PROSITE" id="PS50090">
    <property type="entry name" value="MYB_LIKE"/>
    <property type="match status" value="2"/>
</dbReference>
<keyword evidence="2" id="KW-0677">Repeat</keyword>
<evidence type="ECO:0000256" key="3">
    <source>
        <dbReference type="ARBA" id="ARBA00023015"/>
    </source>
</evidence>
<evidence type="ECO:0000256" key="4">
    <source>
        <dbReference type="ARBA" id="ARBA00023125"/>
    </source>
</evidence>
<dbReference type="CDD" id="cd00167">
    <property type="entry name" value="SANT"/>
    <property type="match status" value="2"/>
</dbReference>
<evidence type="ECO:0000256" key="2">
    <source>
        <dbReference type="ARBA" id="ARBA00022737"/>
    </source>
</evidence>